<comment type="similarity">
    <text evidence="1">Belongs to the short-chain dehydrogenases/reductases (SDR) family.</text>
</comment>
<dbReference type="GO" id="GO:0047021">
    <property type="term" value="F:15-hydroxyprostaglandin dehydrogenase (NADP+) activity"/>
    <property type="evidence" value="ECO:0007669"/>
    <property type="project" value="UniProtKB-EC"/>
</dbReference>
<dbReference type="PANTHER" id="PTHR43963:SF6">
    <property type="entry name" value="CHAIN DEHYDROGENASE FAMILY PROTEIN, PUTATIVE (AFU_ORTHOLOGUE AFUA_3G15350)-RELATED"/>
    <property type="match status" value="1"/>
</dbReference>
<dbReference type="InterPro" id="IPR002347">
    <property type="entry name" value="SDR_fam"/>
</dbReference>
<dbReference type="OMA" id="KAFDIMN"/>
<gene>
    <name evidence="4" type="ORF">IMG5_024170</name>
</gene>
<dbReference type="GeneID" id="14910283"/>
<evidence type="ECO:0000256" key="1">
    <source>
        <dbReference type="ARBA" id="ARBA00006484"/>
    </source>
</evidence>
<evidence type="ECO:0000256" key="2">
    <source>
        <dbReference type="ARBA" id="ARBA00022857"/>
    </source>
</evidence>
<evidence type="ECO:0000313" key="4">
    <source>
        <dbReference type="EMBL" id="EGR34095.1"/>
    </source>
</evidence>
<dbReference type="InterPro" id="IPR036291">
    <property type="entry name" value="NAD(P)-bd_dom_sf"/>
</dbReference>
<dbReference type="InParanoid" id="G0QL08"/>
<dbReference type="Proteomes" id="UP000008983">
    <property type="component" value="Unassembled WGS sequence"/>
</dbReference>
<dbReference type="STRING" id="857967.G0QL08"/>
<dbReference type="PRINTS" id="PR00081">
    <property type="entry name" value="GDHRDH"/>
</dbReference>
<accession>G0QL08</accession>
<dbReference type="Gene3D" id="3.40.50.720">
    <property type="entry name" value="NAD(P)-binding Rossmann-like Domain"/>
    <property type="match status" value="1"/>
</dbReference>
<evidence type="ECO:0000256" key="3">
    <source>
        <dbReference type="ARBA" id="ARBA00023002"/>
    </source>
</evidence>
<keyword evidence="3 4" id="KW-0560">Oxidoreductase</keyword>
<dbReference type="PANTHER" id="PTHR43963">
    <property type="entry name" value="CARBONYL REDUCTASE 1-RELATED"/>
    <property type="match status" value="1"/>
</dbReference>
<dbReference type="SUPFAM" id="SSF51735">
    <property type="entry name" value="NAD(P)-binding Rossmann-fold domains"/>
    <property type="match status" value="1"/>
</dbReference>
<dbReference type="AlphaFoldDB" id="G0QL08"/>
<name>G0QL08_ICHMU</name>
<dbReference type="Pfam" id="PF00106">
    <property type="entry name" value="adh_short"/>
    <property type="match status" value="1"/>
</dbReference>
<evidence type="ECO:0000313" key="5">
    <source>
        <dbReference type="Proteomes" id="UP000008983"/>
    </source>
</evidence>
<sequence>MEIQKVVITGGNRGLGYNLARYLCKQTYHKLLIILTARNKQKGRNVVIQLKQEFPYCNIIYQYLDVSDKTTIRNFVDWLEIKIGKVDFLINNAGIHEGFGVKADHLQAYEIFNTNLFGLIGLTEQMLQCLSSKGKIICVSSRLGLTIQHDTQIESILSNPKLNQKKIIELAEEYINKLKENQLQYWNQSPFAASKSLVNAYIRHDVSKKLEEQQMAFSVCPGWCQTETGGSKAPFSCEQGIESIIYLMFEVEYQSHILFNGKFVADKKIINY</sequence>
<organism evidence="4 5">
    <name type="scientific">Ichthyophthirius multifiliis</name>
    <name type="common">White spot disease agent</name>
    <name type="synonym">Ich</name>
    <dbReference type="NCBI Taxonomy" id="5932"/>
    <lineage>
        <taxon>Eukaryota</taxon>
        <taxon>Sar</taxon>
        <taxon>Alveolata</taxon>
        <taxon>Ciliophora</taxon>
        <taxon>Intramacronucleata</taxon>
        <taxon>Oligohymenophorea</taxon>
        <taxon>Hymenostomatida</taxon>
        <taxon>Ophryoglenina</taxon>
        <taxon>Ichthyophthirius</taxon>
    </lineage>
</organism>
<protein>
    <submittedName>
        <fullName evidence="4">Short chain dehydrogenase reductase family protein, putative</fullName>
        <ecNumber evidence="4">1.1.1.197</ecNumber>
    </submittedName>
</protein>
<dbReference type="EC" id="1.1.1.197" evidence="4"/>
<dbReference type="OrthoDB" id="1933717at2759"/>
<keyword evidence="2" id="KW-0521">NADP</keyword>
<proteinExistence type="inferred from homology"/>
<dbReference type="eggNOG" id="KOG1208">
    <property type="taxonomic scope" value="Eukaryota"/>
</dbReference>
<keyword evidence="5" id="KW-1185">Reference proteome</keyword>
<reference evidence="4 5" key="1">
    <citation type="submission" date="2011-07" db="EMBL/GenBank/DDBJ databases">
        <authorList>
            <person name="Coyne R."/>
            <person name="Brami D."/>
            <person name="Johnson J."/>
            <person name="Hostetler J."/>
            <person name="Hannick L."/>
            <person name="Clark T."/>
            <person name="Cassidy-Hanley D."/>
            <person name="Inman J."/>
        </authorList>
    </citation>
    <scope>NUCLEOTIDE SEQUENCE [LARGE SCALE GENOMIC DNA]</scope>
    <source>
        <strain evidence="4 5">G5</strain>
    </source>
</reference>
<dbReference type="RefSeq" id="XP_004039399.1">
    <property type="nucleotide sequence ID" value="XM_004039351.1"/>
</dbReference>
<dbReference type="EMBL" id="GL983207">
    <property type="protein sequence ID" value="EGR34095.1"/>
    <property type="molecule type" value="Genomic_DNA"/>
</dbReference>